<keyword evidence="2" id="KW-1185">Reference proteome</keyword>
<gene>
    <name evidence="1" type="ORF">SAMN04488244_11378</name>
</gene>
<evidence type="ECO:0000313" key="2">
    <source>
        <dbReference type="Proteomes" id="UP000236721"/>
    </source>
</evidence>
<dbReference type="AlphaFoldDB" id="A0A1H5ZYT4"/>
<accession>A0A1H5ZYT4</accession>
<protein>
    <submittedName>
        <fullName evidence="1">Uncharacterized protein</fullName>
    </submittedName>
</protein>
<reference evidence="2" key="1">
    <citation type="submission" date="2016-10" db="EMBL/GenBank/DDBJ databases">
        <authorList>
            <person name="Varghese N."/>
            <person name="Submissions S."/>
        </authorList>
    </citation>
    <scope>NUCLEOTIDE SEQUENCE [LARGE SCALE GENOMIC DNA]</scope>
    <source>
        <strain evidence="2">CGMCC 1.7062</strain>
    </source>
</reference>
<sequence>MVFLIAVATLAWVFIPTHENIGPQTLKTPLDSEFTLVAHRVLSTDPDAGSKFAYFVVSQTGDISDLEPFLVTSDQFARIEKTGDNSLSLTVNGRIYLYHNDLWVDKTNGQLQRWYVSINARYLR</sequence>
<dbReference type="EMBL" id="FNVG01000013">
    <property type="protein sequence ID" value="SEG41272.1"/>
    <property type="molecule type" value="Genomic_DNA"/>
</dbReference>
<organism evidence="1 2">
    <name type="scientific">Vibrio hangzhouensis</name>
    <dbReference type="NCBI Taxonomy" id="462991"/>
    <lineage>
        <taxon>Bacteria</taxon>
        <taxon>Pseudomonadati</taxon>
        <taxon>Pseudomonadota</taxon>
        <taxon>Gammaproteobacteria</taxon>
        <taxon>Vibrionales</taxon>
        <taxon>Vibrionaceae</taxon>
        <taxon>Vibrio</taxon>
    </lineage>
</organism>
<proteinExistence type="predicted"/>
<dbReference type="Proteomes" id="UP000236721">
    <property type="component" value="Unassembled WGS sequence"/>
</dbReference>
<evidence type="ECO:0000313" key="1">
    <source>
        <dbReference type="EMBL" id="SEG41272.1"/>
    </source>
</evidence>
<name>A0A1H5ZYT4_9VIBR</name>